<dbReference type="KEGG" id="hprf:HLPR_15360"/>
<proteinExistence type="predicted"/>
<sequence>MDDKGTNFEVIKSKNIFDAMNDRIASFMESKDSLIDEDLLEGFSDAFKIVKLLNNGRNYIVKKRLAHFLKGFNACNEPTEKQLNRLYDYIKDEKRAEYVTDSVNKAINSNSTKSSFLIGLIFNRRINSDEEFDYKDLICINALQSFNDFDIDNLIIIKNYFYYYRDIRRRNSKIVWFDLYRGFKNYCKEKEINVDNSLELTAEKCIAYQIVIRSIEAEIDIDDDSPGDASVNTDESIKFSGAGIYLLEHLNYLESIQ</sequence>
<gene>
    <name evidence="1" type="ORF">HLPR_01630</name>
    <name evidence="2" type="ORF">HLPR_15360</name>
</gene>
<organism evidence="1 3">
    <name type="scientific">Helicovermis profundi</name>
    <dbReference type="NCBI Taxonomy" id="3065157"/>
    <lineage>
        <taxon>Bacteria</taxon>
        <taxon>Bacillati</taxon>
        <taxon>Bacillota</taxon>
        <taxon>Clostridia</taxon>
        <taxon>Helicovermis</taxon>
    </lineage>
</organism>
<dbReference type="EMBL" id="AP028654">
    <property type="protein sequence ID" value="BEP27832.1"/>
    <property type="molecule type" value="Genomic_DNA"/>
</dbReference>
<dbReference type="RefSeq" id="WP_338534864.1">
    <property type="nucleotide sequence ID" value="NZ_AP028654.1"/>
</dbReference>
<evidence type="ECO:0000313" key="1">
    <source>
        <dbReference type="EMBL" id="BEP27832.1"/>
    </source>
</evidence>
<reference evidence="1 3" key="1">
    <citation type="submission" date="2023-08" db="EMBL/GenBank/DDBJ databases">
        <title>Helicovermis profunda gen. nov., sp. nov., a novel mesophilic, fermentative bacterium within the Bacillota from a deep-sea hydrothermal vent chimney.</title>
        <authorList>
            <person name="Miyazaki U."/>
            <person name="Mizutani D."/>
            <person name="Hashimoto Y."/>
            <person name="Tame A."/>
            <person name="Sawayama S."/>
            <person name="Miyazaki J."/>
            <person name="Takai K."/>
            <person name="Nakagawa S."/>
        </authorList>
    </citation>
    <scope>NUCLEOTIDE SEQUENCE [LARGE SCALE GENOMIC DNA]</scope>
    <source>
        <strain evidence="1 3">S502</strain>
    </source>
</reference>
<dbReference type="KEGG" id="hprf:HLPR_01630"/>
<accession>A0AAU9E5G8</accession>
<evidence type="ECO:0000313" key="2">
    <source>
        <dbReference type="EMBL" id="BEP29205.1"/>
    </source>
</evidence>
<name>A0AAU9E5G8_9FIRM</name>
<evidence type="ECO:0000313" key="3">
    <source>
        <dbReference type="Proteomes" id="UP001321786"/>
    </source>
</evidence>
<dbReference type="Proteomes" id="UP001321786">
    <property type="component" value="Chromosome"/>
</dbReference>
<dbReference type="AlphaFoldDB" id="A0AAU9E5G8"/>
<dbReference type="EMBL" id="AP028654">
    <property type="protein sequence ID" value="BEP29205.1"/>
    <property type="molecule type" value="Genomic_DNA"/>
</dbReference>
<keyword evidence="3" id="KW-1185">Reference proteome</keyword>
<protein>
    <submittedName>
        <fullName evidence="1">Uncharacterized protein</fullName>
    </submittedName>
</protein>